<protein>
    <submittedName>
        <fullName evidence="2">Uncharacterized protein</fullName>
    </submittedName>
</protein>
<comment type="caution">
    <text evidence="2">The sequence shown here is derived from an EMBL/GenBank/DDBJ whole genome shotgun (WGS) entry which is preliminary data.</text>
</comment>
<evidence type="ECO:0000256" key="1">
    <source>
        <dbReference type="SAM" id="MobiDB-lite"/>
    </source>
</evidence>
<accession>A0ABD2VTE2</accession>
<evidence type="ECO:0000313" key="2">
    <source>
        <dbReference type="EMBL" id="KAL3383808.1"/>
    </source>
</evidence>
<reference evidence="2 3" key="1">
    <citation type="journal article" date="2024" name="bioRxiv">
        <title>A reference genome for Trichogramma kaykai: A tiny desert-dwelling parasitoid wasp with competing sex-ratio distorters.</title>
        <authorList>
            <person name="Culotta J."/>
            <person name="Lindsey A.R."/>
        </authorList>
    </citation>
    <scope>NUCLEOTIDE SEQUENCE [LARGE SCALE GENOMIC DNA]</scope>
    <source>
        <strain evidence="2 3">KSX58</strain>
    </source>
</reference>
<keyword evidence="3" id="KW-1185">Reference proteome</keyword>
<feature type="region of interest" description="Disordered" evidence="1">
    <location>
        <begin position="1"/>
        <end position="24"/>
    </location>
</feature>
<feature type="compositionally biased region" description="Basic and acidic residues" evidence="1">
    <location>
        <begin position="1"/>
        <end position="16"/>
    </location>
</feature>
<proteinExistence type="predicted"/>
<dbReference type="Proteomes" id="UP001627154">
    <property type="component" value="Unassembled WGS sequence"/>
</dbReference>
<evidence type="ECO:0000313" key="3">
    <source>
        <dbReference type="Proteomes" id="UP001627154"/>
    </source>
</evidence>
<sequence length="210" mass="23726">MKERVSECSERTDKKTSGGGGRAAAPVIPQSNLGTFPVLLRYILTHFSKCHANYNTGYVLSTKYMCRRSTRTVTMYIVYMAIGRNASKEQIDWYTRVHRSEGTSGPLLSCASMTQNSALPAAHGILNIIYRSLYLAEIPPKLNTYGCITYTCASNRGNRSEGNHGVLRGVEYDYGIQQLQNETLSNMHKCEEPHKVLMMDFTKRVFYEEK</sequence>
<dbReference type="AlphaFoldDB" id="A0ABD2VTE2"/>
<name>A0ABD2VTE2_9HYME</name>
<gene>
    <name evidence="2" type="ORF">TKK_020178</name>
</gene>
<dbReference type="EMBL" id="JBJJXI010000181">
    <property type="protein sequence ID" value="KAL3383808.1"/>
    <property type="molecule type" value="Genomic_DNA"/>
</dbReference>
<organism evidence="2 3">
    <name type="scientific">Trichogramma kaykai</name>
    <dbReference type="NCBI Taxonomy" id="54128"/>
    <lineage>
        <taxon>Eukaryota</taxon>
        <taxon>Metazoa</taxon>
        <taxon>Ecdysozoa</taxon>
        <taxon>Arthropoda</taxon>
        <taxon>Hexapoda</taxon>
        <taxon>Insecta</taxon>
        <taxon>Pterygota</taxon>
        <taxon>Neoptera</taxon>
        <taxon>Endopterygota</taxon>
        <taxon>Hymenoptera</taxon>
        <taxon>Apocrita</taxon>
        <taxon>Proctotrupomorpha</taxon>
        <taxon>Chalcidoidea</taxon>
        <taxon>Trichogrammatidae</taxon>
        <taxon>Trichogramma</taxon>
    </lineage>
</organism>